<dbReference type="Gene3D" id="3.90.470.20">
    <property type="entry name" value="4'-phosphopantetheinyl transferase domain"/>
    <property type="match status" value="1"/>
</dbReference>
<dbReference type="PANTHER" id="PTHR12215">
    <property type="entry name" value="PHOSPHOPANTETHEINE TRANSFERASE"/>
    <property type="match status" value="1"/>
</dbReference>
<organism evidence="4 5">
    <name type="scientific">Luteimonas salinisoli</name>
    <dbReference type="NCBI Taxonomy" id="2752307"/>
    <lineage>
        <taxon>Bacteria</taxon>
        <taxon>Pseudomonadati</taxon>
        <taxon>Pseudomonadota</taxon>
        <taxon>Gammaproteobacteria</taxon>
        <taxon>Lysobacterales</taxon>
        <taxon>Lysobacteraceae</taxon>
        <taxon>Luteimonas</taxon>
    </lineage>
</organism>
<keyword evidence="5" id="KW-1185">Reference proteome</keyword>
<evidence type="ECO:0000259" key="3">
    <source>
        <dbReference type="Pfam" id="PF01648"/>
    </source>
</evidence>
<evidence type="ECO:0000313" key="4">
    <source>
        <dbReference type="EMBL" id="NZA27439.1"/>
    </source>
</evidence>
<accession>A0A853JFQ9</accession>
<dbReference type="RefSeq" id="WP_180679215.1">
    <property type="nucleotide sequence ID" value="NZ_JACCKA010000077.1"/>
</dbReference>
<proteinExistence type="inferred from homology"/>
<dbReference type="AlphaFoldDB" id="A0A853JFQ9"/>
<protein>
    <submittedName>
        <fullName evidence="4">4'-phosphopantetheinyl transferase superfamily protein</fullName>
    </submittedName>
</protein>
<dbReference type="Proteomes" id="UP000578091">
    <property type="component" value="Unassembled WGS sequence"/>
</dbReference>
<reference evidence="4 5" key="1">
    <citation type="submission" date="2020-07" db="EMBL/GenBank/DDBJ databases">
        <title>Luteimonas sp. SJ-92.</title>
        <authorList>
            <person name="Huang X.-X."/>
            <person name="Xu L."/>
            <person name="Sun J.-Q."/>
        </authorList>
    </citation>
    <scope>NUCLEOTIDE SEQUENCE [LARGE SCALE GENOMIC DNA]</scope>
    <source>
        <strain evidence="4 5">SJ-92</strain>
    </source>
</reference>
<dbReference type="InterPro" id="IPR008278">
    <property type="entry name" value="4-PPantetheinyl_Trfase_dom"/>
</dbReference>
<evidence type="ECO:0000313" key="5">
    <source>
        <dbReference type="Proteomes" id="UP000578091"/>
    </source>
</evidence>
<dbReference type="GO" id="GO:0019878">
    <property type="term" value="P:lysine biosynthetic process via aminoadipic acid"/>
    <property type="evidence" value="ECO:0007669"/>
    <property type="project" value="TreeGrafter"/>
</dbReference>
<dbReference type="PANTHER" id="PTHR12215:SF10">
    <property type="entry name" value="L-AMINOADIPATE-SEMIALDEHYDE DEHYDROGENASE-PHOSPHOPANTETHEINYL TRANSFERASE"/>
    <property type="match status" value="1"/>
</dbReference>
<dbReference type="InterPro" id="IPR050559">
    <property type="entry name" value="P-Pant_transferase_sf"/>
</dbReference>
<evidence type="ECO:0000256" key="2">
    <source>
        <dbReference type="ARBA" id="ARBA00022679"/>
    </source>
</evidence>
<feature type="domain" description="4'-phosphopantetheinyl transferase" evidence="3">
    <location>
        <begin position="86"/>
        <end position="159"/>
    </location>
</feature>
<dbReference type="SUPFAM" id="SSF56214">
    <property type="entry name" value="4'-phosphopantetheinyl transferase"/>
    <property type="match status" value="2"/>
</dbReference>
<evidence type="ECO:0000256" key="1">
    <source>
        <dbReference type="ARBA" id="ARBA00010990"/>
    </source>
</evidence>
<sequence>MPSLPAGQLELESVRCAWRPHRRGQPAEPLVRDWLGGQLDIAPGALALERSAHGRPRFAADPRRHDVSWSHSGDGLLMALGEGVQLGCDLEWLRPRPRALELARRYFTVAEADWLAGLAPAVREPGFVRMWCAKEAVLKAYGRGIAFGLHRLEFAERAGALVLRACDPALGRPDEWTLRAFDPAPGYLATLAWRMA</sequence>
<dbReference type="Pfam" id="PF01648">
    <property type="entry name" value="ACPS"/>
    <property type="match status" value="1"/>
</dbReference>
<gene>
    <name evidence="4" type="ORF">H0E84_13700</name>
</gene>
<keyword evidence="2 4" id="KW-0808">Transferase</keyword>
<comment type="caution">
    <text evidence="4">The sequence shown here is derived from an EMBL/GenBank/DDBJ whole genome shotgun (WGS) entry which is preliminary data.</text>
</comment>
<dbReference type="InterPro" id="IPR037143">
    <property type="entry name" value="4-PPantetheinyl_Trfase_dom_sf"/>
</dbReference>
<dbReference type="GO" id="GO:0005829">
    <property type="term" value="C:cytosol"/>
    <property type="evidence" value="ECO:0007669"/>
    <property type="project" value="TreeGrafter"/>
</dbReference>
<dbReference type="EMBL" id="JACCKA010000077">
    <property type="protein sequence ID" value="NZA27439.1"/>
    <property type="molecule type" value="Genomic_DNA"/>
</dbReference>
<dbReference type="GO" id="GO:0000287">
    <property type="term" value="F:magnesium ion binding"/>
    <property type="evidence" value="ECO:0007669"/>
    <property type="project" value="InterPro"/>
</dbReference>
<comment type="similarity">
    <text evidence="1">Belongs to the P-Pant transferase superfamily. Gsp/Sfp/HetI/AcpT family.</text>
</comment>
<dbReference type="GO" id="GO:0008897">
    <property type="term" value="F:holo-[acyl-carrier-protein] synthase activity"/>
    <property type="evidence" value="ECO:0007669"/>
    <property type="project" value="InterPro"/>
</dbReference>
<name>A0A853JFQ9_9GAMM</name>